<evidence type="ECO:0000313" key="2">
    <source>
        <dbReference type="EMBL" id="RZN64069.1"/>
    </source>
</evidence>
<dbReference type="EMBL" id="RXIF01000010">
    <property type="protein sequence ID" value="RZN64069.1"/>
    <property type="molecule type" value="Genomic_DNA"/>
</dbReference>
<dbReference type="InterPro" id="IPR038250">
    <property type="entry name" value="TGT_C2_sf"/>
</dbReference>
<organism evidence="2 3">
    <name type="scientific">Methanoliparum thermophilum</name>
    <dbReference type="NCBI Taxonomy" id="2491083"/>
    <lineage>
        <taxon>Archaea</taxon>
        <taxon>Methanobacteriati</taxon>
        <taxon>Methanobacteriota</taxon>
        <taxon>Candidatus Methanoliparia</taxon>
        <taxon>Candidatus Methanoliparales</taxon>
        <taxon>Candidatus Methanoliparaceae</taxon>
        <taxon>Candidatus Methanoliparum</taxon>
    </lineage>
</organism>
<reference evidence="2 3" key="1">
    <citation type="journal article" date="2019" name="Nat. Microbiol.">
        <title>Wide diversity of methane and short-chain alkane metabolisms in uncultured archaea.</title>
        <authorList>
            <person name="Borrel G."/>
            <person name="Adam P.S."/>
            <person name="McKay L.J."/>
            <person name="Chen L.X."/>
            <person name="Sierra-Garcia I.N."/>
            <person name="Sieber C.M."/>
            <person name="Letourneur Q."/>
            <person name="Ghozlane A."/>
            <person name="Andersen G.L."/>
            <person name="Li W.J."/>
            <person name="Hallam S.J."/>
            <person name="Muyzer G."/>
            <person name="de Oliveira V.M."/>
            <person name="Inskeep W.P."/>
            <person name="Banfield J.F."/>
            <person name="Gribaldo S."/>
        </authorList>
    </citation>
    <scope>NUCLEOTIDE SEQUENCE [LARGE SCALE GENOMIC DNA]</scope>
    <source>
        <strain evidence="2">NM1a</strain>
    </source>
</reference>
<evidence type="ECO:0000313" key="3">
    <source>
        <dbReference type="Proteomes" id="UP000317158"/>
    </source>
</evidence>
<dbReference type="Pfam" id="PF14810">
    <property type="entry name" value="TGT_C2"/>
    <property type="match status" value="1"/>
</dbReference>
<dbReference type="SUPFAM" id="SSF88697">
    <property type="entry name" value="PUA domain-like"/>
    <property type="match status" value="1"/>
</dbReference>
<dbReference type="NCBIfam" id="TIGR00451">
    <property type="entry name" value="unchar_dom_2"/>
    <property type="match status" value="1"/>
</dbReference>
<dbReference type="SMART" id="SM00359">
    <property type="entry name" value="PUA"/>
    <property type="match status" value="1"/>
</dbReference>
<dbReference type="InterPro" id="IPR015947">
    <property type="entry name" value="PUA-like_sf"/>
</dbReference>
<proteinExistence type="predicted"/>
<dbReference type="InterPro" id="IPR002478">
    <property type="entry name" value="PUA"/>
</dbReference>
<dbReference type="CDD" id="cd21149">
    <property type="entry name" value="PUA_archaeosine_TGT"/>
    <property type="match status" value="1"/>
</dbReference>
<comment type="caution">
    <text evidence="2">The sequence shown here is derived from an EMBL/GenBank/DDBJ whole genome shotgun (WGS) entry which is preliminary data.</text>
</comment>
<dbReference type="Gene3D" id="3.10.450.90">
    <property type="entry name" value="ArcTGT, C2 domain"/>
    <property type="match status" value="1"/>
</dbReference>
<dbReference type="Pfam" id="PF01472">
    <property type="entry name" value="PUA"/>
    <property type="match status" value="1"/>
</dbReference>
<sequence length="162" mass="18268">MQKDLRDITTFLNYLRTIADFQFVINAGEILFPDNIKILYSKTGKPRQVFLNGERVATIRPKDGLFTLSILGAELLKEHFSYPSLRVVVMNEVSEFISDGKNVFAKHVIAADQNIKGEEEVIVVNEDDLLLGTGRSVLSAEEMLLFDIGVAVNIRYGSKKRF</sequence>
<dbReference type="Proteomes" id="UP000317158">
    <property type="component" value="Unassembled WGS sequence"/>
</dbReference>
<dbReference type="InterPro" id="IPR004521">
    <property type="entry name" value="Uncharacterised_CHP00451"/>
</dbReference>
<dbReference type="PROSITE" id="PS50890">
    <property type="entry name" value="PUA"/>
    <property type="match status" value="1"/>
</dbReference>
<accession>A0A520KR65</accession>
<feature type="domain" description="PUA" evidence="1">
    <location>
        <begin position="85"/>
        <end position="159"/>
    </location>
</feature>
<dbReference type="InterPro" id="IPR029402">
    <property type="entry name" value="TGT_C2"/>
</dbReference>
<dbReference type="InterPro" id="IPR036974">
    <property type="entry name" value="PUA_sf"/>
</dbReference>
<dbReference type="Gene3D" id="2.30.130.10">
    <property type="entry name" value="PUA domain"/>
    <property type="match status" value="1"/>
</dbReference>
<dbReference type="GO" id="GO:0003723">
    <property type="term" value="F:RNA binding"/>
    <property type="evidence" value="ECO:0007669"/>
    <property type="project" value="InterPro"/>
</dbReference>
<evidence type="ECO:0000259" key="1">
    <source>
        <dbReference type="SMART" id="SM00359"/>
    </source>
</evidence>
<dbReference type="AlphaFoldDB" id="A0A520KR65"/>
<protein>
    <submittedName>
        <fullName evidence="2">Pseudouridine synthase</fullName>
    </submittedName>
</protein>
<dbReference type="SUPFAM" id="SSF88802">
    <property type="entry name" value="Pre-PUA domain"/>
    <property type="match status" value="1"/>
</dbReference>
<gene>
    <name evidence="2" type="ORF">EF806_05465</name>
</gene>
<name>A0A520KR65_METT2</name>